<dbReference type="Proteomes" id="UP000634139">
    <property type="component" value="Unassembled WGS sequence"/>
</dbReference>
<dbReference type="RefSeq" id="WP_189541030.1">
    <property type="nucleotide sequence ID" value="NZ_BMZD01000004.1"/>
</dbReference>
<organism evidence="1 2">
    <name type="scientific">Novosphingobium arvoryzae</name>
    <dbReference type="NCBI Taxonomy" id="1256514"/>
    <lineage>
        <taxon>Bacteria</taxon>
        <taxon>Pseudomonadati</taxon>
        <taxon>Pseudomonadota</taxon>
        <taxon>Alphaproteobacteria</taxon>
        <taxon>Sphingomonadales</taxon>
        <taxon>Sphingomonadaceae</taxon>
        <taxon>Novosphingobium</taxon>
    </lineage>
</organism>
<gene>
    <name evidence="1" type="ORF">GCM10011617_19970</name>
</gene>
<sequence length="130" mass="13198">MTFWRAFLHHHRPAAALLLAAVLALRVAVPGGWMVERNGGELTVALCADASGGQVFVTIPLGDDSPDPHEGKQAPCSFTALAGLADLPQAAALVQPLPIRVAPAHPSADVSIGQGLAAPPPPQTGPPAIA</sequence>
<protein>
    <recommendedName>
        <fullName evidence="3">DUF2946 domain-containing protein</fullName>
    </recommendedName>
</protein>
<name>A0A918RHW6_9SPHN</name>
<evidence type="ECO:0000313" key="2">
    <source>
        <dbReference type="Proteomes" id="UP000634139"/>
    </source>
</evidence>
<dbReference type="EMBL" id="BMZD01000004">
    <property type="protein sequence ID" value="GGZ99521.1"/>
    <property type="molecule type" value="Genomic_DNA"/>
</dbReference>
<reference evidence="1" key="1">
    <citation type="journal article" date="2014" name="Int. J. Syst. Evol. Microbiol.">
        <title>Complete genome sequence of Corynebacterium casei LMG S-19264T (=DSM 44701T), isolated from a smear-ripened cheese.</title>
        <authorList>
            <consortium name="US DOE Joint Genome Institute (JGI-PGF)"/>
            <person name="Walter F."/>
            <person name="Albersmeier A."/>
            <person name="Kalinowski J."/>
            <person name="Ruckert C."/>
        </authorList>
    </citation>
    <scope>NUCLEOTIDE SEQUENCE</scope>
    <source>
        <strain evidence="1">KCTC 32422</strain>
    </source>
</reference>
<proteinExistence type="predicted"/>
<evidence type="ECO:0000313" key="1">
    <source>
        <dbReference type="EMBL" id="GGZ99521.1"/>
    </source>
</evidence>
<evidence type="ECO:0008006" key="3">
    <source>
        <dbReference type="Google" id="ProtNLM"/>
    </source>
</evidence>
<accession>A0A918RHW6</accession>
<dbReference type="AlphaFoldDB" id="A0A918RHW6"/>
<comment type="caution">
    <text evidence="1">The sequence shown here is derived from an EMBL/GenBank/DDBJ whole genome shotgun (WGS) entry which is preliminary data.</text>
</comment>
<keyword evidence="2" id="KW-1185">Reference proteome</keyword>
<reference evidence="1" key="2">
    <citation type="submission" date="2020-09" db="EMBL/GenBank/DDBJ databases">
        <authorList>
            <person name="Sun Q."/>
            <person name="Kim S."/>
        </authorList>
    </citation>
    <scope>NUCLEOTIDE SEQUENCE</scope>
    <source>
        <strain evidence="1">KCTC 32422</strain>
    </source>
</reference>